<dbReference type="AlphaFoldDB" id="A0A4Y1R1W4"/>
<organism evidence="1">
    <name type="scientific">Prunus dulcis</name>
    <name type="common">Almond</name>
    <name type="synonym">Amygdalus dulcis</name>
    <dbReference type="NCBI Taxonomy" id="3755"/>
    <lineage>
        <taxon>Eukaryota</taxon>
        <taxon>Viridiplantae</taxon>
        <taxon>Streptophyta</taxon>
        <taxon>Embryophyta</taxon>
        <taxon>Tracheophyta</taxon>
        <taxon>Spermatophyta</taxon>
        <taxon>Magnoliopsida</taxon>
        <taxon>eudicotyledons</taxon>
        <taxon>Gunneridae</taxon>
        <taxon>Pentapetalae</taxon>
        <taxon>rosids</taxon>
        <taxon>fabids</taxon>
        <taxon>Rosales</taxon>
        <taxon>Rosaceae</taxon>
        <taxon>Amygdaloideae</taxon>
        <taxon>Amygdaleae</taxon>
        <taxon>Prunus</taxon>
    </lineage>
</organism>
<proteinExistence type="predicted"/>
<evidence type="ECO:0000313" key="1">
    <source>
        <dbReference type="EMBL" id="BBG98082.1"/>
    </source>
</evidence>
<accession>A0A4Y1R1W4</accession>
<sequence>MNMARHQSQISLWKLDQHKPKNQSTISLLTKQLILLEGY</sequence>
<name>A0A4Y1R1W4_PRUDU</name>
<protein>
    <submittedName>
        <fullName evidence="1">Rad21/Rec8-like family protein</fullName>
    </submittedName>
</protein>
<dbReference type="EMBL" id="AP019298">
    <property type="protein sequence ID" value="BBG98082.1"/>
    <property type="molecule type" value="Genomic_DNA"/>
</dbReference>
<gene>
    <name evidence="1" type="ORF">Prudu_007401</name>
</gene>
<reference evidence="1" key="1">
    <citation type="journal article" date="2019" name="Science">
        <title>Mutation of a bHLH transcription factor allowed almond domestication.</title>
        <authorList>
            <person name="Sanchez-Perez R."/>
            <person name="Pavan S."/>
            <person name="Mazzeo R."/>
            <person name="Moldovan C."/>
            <person name="Aiese Cigliano R."/>
            <person name="Del Cueto J."/>
            <person name="Ricciardi F."/>
            <person name="Lotti C."/>
            <person name="Ricciardi L."/>
            <person name="Dicenta F."/>
            <person name="Lopez-Marques R.L."/>
            <person name="Lindberg Moller B."/>
        </authorList>
    </citation>
    <scope>NUCLEOTIDE SEQUENCE</scope>
</reference>